<keyword evidence="2" id="KW-0472">Membrane</keyword>
<evidence type="ECO:0000256" key="2">
    <source>
        <dbReference type="SAM" id="Phobius"/>
    </source>
</evidence>
<organism evidence="3 4">
    <name type="scientific">Calicophoron daubneyi</name>
    <name type="common">Rumen fluke</name>
    <name type="synonym">Paramphistomum daubneyi</name>
    <dbReference type="NCBI Taxonomy" id="300641"/>
    <lineage>
        <taxon>Eukaryota</taxon>
        <taxon>Metazoa</taxon>
        <taxon>Spiralia</taxon>
        <taxon>Lophotrochozoa</taxon>
        <taxon>Platyhelminthes</taxon>
        <taxon>Trematoda</taxon>
        <taxon>Digenea</taxon>
        <taxon>Plagiorchiida</taxon>
        <taxon>Pronocephalata</taxon>
        <taxon>Paramphistomoidea</taxon>
        <taxon>Paramphistomidae</taxon>
        <taxon>Calicophoron</taxon>
    </lineage>
</organism>
<evidence type="ECO:0000313" key="4">
    <source>
        <dbReference type="Proteomes" id="UP001497525"/>
    </source>
</evidence>
<proteinExistence type="predicted"/>
<feature type="region of interest" description="Disordered" evidence="1">
    <location>
        <begin position="220"/>
        <end position="254"/>
    </location>
</feature>
<feature type="compositionally biased region" description="Basic residues" evidence="1">
    <location>
        <begin position="472"/>
        <end position="481"/>
    </location>
</feature>
<dbReference type="EMBL" id="CAXLJL010000001">
    <property type="protein sequence ID" value="CAL5129298.1"/>
    <property type="molecule type" value="Genomic_DNA"/>
</dbReference>
<feature type="compositionally biased region" description="Low complexity" evidence="1">
    <location>
        <begin position="424"/>
        <end position="442"/>
    </location>
</feature>
<keyword evidence="2" id="KW-0812">Transmembrane</keyword>
<feature type="region of interest" description="Disordered" evidence="1">
    <location>
        <begin position="420"/>
        <end position="524"/>
    </location>
</feature>
<feature type="region of interest" description="Disordered" evidence="1">
    <location>
        <begin position="148"/>
        <end position="183"/>
    </location>
</feature>
<keyword evidence="2" id="KW-1133">Transmembrane helix</keyword>
<evidence type="ECO:0000256" key="1">
    <source>
        <dbReference type="SAM" id="MobiDB-lite"/>
    </source>
</evidence>
<feature type="compositionally biased region" description="Basic and acidic residues" evidence="1">
    <location>
        <begin position="504"/>
        <end position="513"/>
    </location>
</feature>
<feature type="transmembrane region" description="Helical" evidence="2">
    <location>
        <begin position="12"/>
        <end position="32"/>
    </location>
</feature>
<feature type="compositionally biased region" description="Low complexity" evidence="1">
    <location>
        <begin position="328"/>
        <end position="342"/>
    </location>
</feature>
<name>A0AAV2T1N8_CALDB</name>
<gene>
    <name evidence="3" type="ORF">CDAUBV1_LOCUS237</name>
</gene>
<reference evidence="3" key="1">
    <citation type="submission" date="2024-06" db="EMBL/GenBank/DDBJ databases">
        <authorList>
            <person name="Liu X."/>
            <person name="Lenzi L."/>
            <person name="Haldenby T S."/>
            <person name="Uol C."/>
        </authorList>
    </citation>
    <scope>NUCLEOTIDE SEQUENCE</scope>
</reference>
<feature type="region of interest" description="Disordered" evidence="1">
    <location>
        <begin position="323"/>
        <end position="342"/>
    </location>
</feature>
<sequence length="524" mass="57137">MSEHLDKGAIAGLVIALVIVIAFIVGFVVWYLRFRHYWASRKHKKMPNNVVDMAPKGNNKLYLSDTSDGLGSSESWSNGTGPTYTSNHQYTHNSKCVYGNGDSIWWPPKVADSQQEASKPISALYGSCIEAPIMPSQAARVNAALVRNAPDSSNSGSQQEQWPPQAQLSELGDSNLQRRSSPKLYPNLRTLAGIDDEISEAKGKKENLRQRVRSKIRSAARLSQSRVFQPKTKRHSAMLVQDPGRPRQKRRRSSFLTNTSCFSSSNEVRNKKPSVFGNEGYYNMNAIAENQNDDLASLDNDNFLCSLEHAVFPAVITATQLTPRQGARNSGDSSRSRSITHSSNAVHPLTDFRSLASADLSLGAGDTSAVLRHYYPESGRPSVSRHQPAYPNFQFPTPGPPVAGWANQFSRVAVQPVCSASPVTNSPSFASSSRTNSTSIQPIQPPPQVISCEQKTEISTADLNYPSTASIPRRRAPRRSANRNLSEPRKSGQNKVGASSADDSNAHSEDGKPDSGTGNTANDL</sequence>
<dbReference type="AlphaFoldDB" id="A0AAV2T1N8"/>
<dbReference type="Proteomes" id="UP001497525">
    <property type="component" value="Unassembled WGS sequence"/>
</dbReference>
<feature type="compositionally biased region" description="Polar residues" evidence="1">
    <location>
        <begin position="491"/>
        <end position="503"/>
    </location>
</feature>
<evidence type="ECO:0000313" key="3">
    <source>
        <dbReference type="EMBL" id="CAL5129298.1"/>
    </source>
</evidence>
<feature type="compositionally biased region" description="Polar residues" evidence="1">
    <location>
        <begin position="451"/>
        <end position="462"/>
    </location>
</feature>
<comment type="caution">
    <text evidence="3">The sequence shown here is derived from an EMBL/GenBank/DDBJ whole genome shotgun (WGS) entry which is preliminary data.</text>
</comment>
<feature type="compositionally biased region" description="Polar residues" evidence="1">
    <location>
        <begin position="150"/>
        <end position="179"/>
    </location>
</feature>
<protein>
    <submittedName>
        <fullName evidence="3">Uncharacterized protein</fullName>
    </submittedName>
</protein>
<accession>A0AAV2T1N8</accession>